<evidence type="ECO:0000313" key="2">
    <source>
        <dbReference type="Proteomes" id="UP001208570"/>
    </source>
</evidence>
<keyword evidence="2" id="KW-1185">Reference proteome</keyword>
<proteinExistence type="predicted"/>
<feature type="non-terminal residue" evidence="1">
    <location>
        <position position="1"/>
    </location>
</feature>
<dbReference type="AlphaFoldDB" id="A0AAD9JPX7"/>
<gene>
    <name evidence="1" type="ORF">LSH36_206g04012</name>
</gene>
<dbReference type="Proteomes" id="UP001208570">
    <property type="component" value="Unassembled WGS sequence"/>
</dbReference>
<dbReference type="EMBL" id="JAODUP010000206">
    <property type="protein sequence ID" value="KAK2156756.1"/>
    <property type="molecule type" value="Genomic_DNA"/>
</dbReference>
<name>A0AAD9JPX7_9ANNE</name>
<protein>
    <submittedName>
        <fullName evidence="1">Uncharacterized protein</fullName>
    </submittedName>
</protein>
<sequence length="100" mass="11522">MLSEYNLSVILRESAFQEAVNVKRAIYKVGIKNKNKHLLSSDNSSVTHREVSLLIYHVETRLRYNVYVYITDASLVAQFIDTNNTDTEYEHHSGEACSRI</sequence>
<organism evidence="1 2">
    <name type="scientific">Paralvinella palmiformis</name>
    <dbReference type="NCBI Taxonomy" id="53620"/>
    <lineage>
        <taxon>Eukaryota</taxon>
        <taxon>Metazoa</taxon>
        <taxon>Spiralia</taxon>
        <taxon>Lophotrochozoa</taxon>
        <taxon>Annelida</taxon>
        <taxon>Polychaeta</taxon>
        <taxon>Sedentaria</taxon>
        <taxon>Canalipalpata</taxon>
        <taxon>Terebellida</taxon>
        <taxon>Terebelliformia</taxon>
        <taxon>Alvinellidae</taxon>
        <taxon>Paralvinella</taxon>
    </lineage>
</organism>
<accession>A0AAD9JPX7</accession>
<comment type="caution">
    <text evidence="1">The sequence shown here is derived from an EMBL/GenBank/DDBJ whole genome shotgun (WGS) entry which is preliminary data.</text>
</comment>
<reference evidence="1" key="1">
    <citation type="journal article" date="2023" name="Mol. Biol. Evol.">
        <title>Third-Generation Sequencing Reveals the Adaptive Role of the Epigenome in Three Deep-Sea Polychaetes.</title>
        <authorList>
            <person name="Perez M."/>
            <person name="Aroh O."/>
            <person name="Sun Y."/>
            <person name="Lan Y."/>
            <person name="Juniper S.K."/>
            <person name="Young C.R."/>
            <person name="Angers B."/>
            <person name="Qian P.Y."/>
        </authorList>
    </citation>
    <scope>NUCLEOTIDE SEQUENCE</scope>
    <source>
        <strain evidence="1">P08H-3</strain>
    </source>
</reference>
<evidence type="ECO:0000313" key="1">
    <source>
        <dbReference type="EMBL" id="KAK2156756.1"/>
    </source>
</evidence>